<evidence type="ECO:0000256" key="6">
    <source>
        <dbReference type="ARBA" id="ARBA00023098"/>
    </source>
</evidence>
<comment type="pathway">
    <text evidence="10">Lipid metabolism; phospholipid metabolism.</text>
</comment>
<dbReference type="PANTHER" id="PTHR30309:SF0">
    <property type="entry name" value="GLYCEROL-3-PHOSPHATE ACYLTRANSFERASE-RELATED"/>
    <property type="match status" value="1"/>
</dbReference>
<name>A0A2H5Y4J5_9CHLR</name>
<feature type="transmembrane region" description="Helical" evidence="10">
    <location>
        <begin position="166"/>
        <end position="183"/>
    </location>
</feature>
<gene>
    <name evidence="11" type="primary">plsY_1</name>
    <name evidence="10" type="synonym">plsY</name>
    <name evidence="11" type="ORF">HRbin22_00556</name>
</gene>
<evidence type="ECO:0000313" key="12">
    <source>
        <dbReference type="Proteomes" id="UP000236642"/>
    </source>
</evidence>
<feature type="transmembrane region" description="Helical" evidence="10">
    <location>
        <begin position="53"/>
        <end position="72"/>
    </location>
</feature>
<keyword evidence="5 10" id="KW-1133">Transmembrane helix</keyword>
<evidence type="ECO:0000256" key="5">
    <source>
        <dbReference type="ARBA" id="ARBA00022989"/>
    </source>
</evidence>
<keyword evidence="2 10" id="KW-0444">Lipid biosynthesis</keyword>
<keyword evidence="9 10" id="KW-1208">Phospholipid metabolism</keyword>
<comment type="caution">
    <text evidence="11">The sequence shown here is derived from an EMBL/GenBank/DDBJ whole genome shotgun (WGS) entry which is preliminary data.</text>
</comment>
<evidence type="ECO:0000256" key="2">
    <source>
        <dbReference type="ARBA" id="ARBA00022516"/>
    </source>
</evidence>
<evidence type="ECO:0000313" key="11">
    <source>
        <dbReference type="EMBL" id="GBD08322.1"/>
    </source>
</evidence>
<dbReference type="SMART" id="SM01207">
    <property type="entry name" value="G3P_acyltransf"/>
    <property type="match status" value="1"/>
</dbReference>
<protein>
    <recommendedName>
        <fullName evidence="10">Glycerol-3-phosphate acyltransferase</fullName>
    </recommendedName>
    <alternativeName>
        <fullName evidence="10">Acyl-PO4 G3P acyltransferase</fullName>
    </alternativeName>
    <alternativeName>
        <fullName evidence="10">Acyl-phosphate--glycerol-3-phosphate acyltransferase</fullName>
    </alternativeName>
    <alternativeName>
        <fullName evidence="10">G3P acyltransferase</fullName>
        <shortName evidence="10">GPAT</shortName>
        <ecNumber evidence="10">2.3.1.275</ecNumber>
    </alternativeName>
    <alternativeName>
        <fullName evidence="10">Lysophosphatidic acid synthase</fullName>
        <shortName evidence="10">LPA synthase</shortName>
    </alternativeName>
</protein>
<dbReference type="GO" id="GO:0005886">
    <property type="term" value="C:plasma membrane"/>
    <property type="evidence" value="ECO:0007669"/>
    <property type="project" value="UniProtKB-SubCell"/>
</dbReference>
<evidence type="ECO:0000256" key="4">
    <source>
        <dbReference type="ARBA" id="ARBA00022692"/>
    </source>
</evidence>
<comment type="similarity">
    <text evidence="10">Belongs to the PlsY family.</text>
</comment>
<evidence type="ECO:0000256" key="9">
    <source>
        <dbReference type="ARBA" id="ARBA00023264"/>
    </source>
</evidence>
<accession>A0A2H5Y4J5</accession>
<keyword evidence="4 10" id="KW-0812">Transmembrane</keyword>
<feature type="transmembrane region" description="Helical" evidence="10">
    <location>
        <begin position="108"/>
        <end position="127"/>
    </location>
</feature>
<dbReference type="AlphaFoldDB" id="A0A2H5Y4J5"/>
<dbReference type="GO" id="GO:0008654">
    <property type="term" value="P:phospholipid biosynthetic process"/>
    <property type="evidence" value="ECO:0007669"/>
    <property type="project" value="UniProtKB-UniRule"/>
</dbReference>
<keyword evidence="1 10" id="KW-1003">Cell membrane</keyword>
<evidence type="ECO:0000256" key="8">
    <source>
        <dbReference type="ARBA" id="ARBA00023209"/>
    </source>
</evidence>
<keyword evidence="11" id="KW-0012">Acyltransferase</keyword>
<dbReference type="HAMAP" id="MF_01043">
    <property type="entry name" value="PlsY"/>
    <property type="match status" value="1"/>
</dbReference>
<comment type="subunit">
    <text evidence="10">Probably interacts with PlsX.</text>
</comment>
<dbReference type="PANTHER" id="PTHR30309">
    <property type="entry name" value="INNER MEMBRANE PROTEIN YGIH"/>
    <property type="match status" value="1"/>
</dbReference>
<dbReference type="Proteomes" id="UP000236642">
    <property type="component" value="Unassembled WGS sequence"/>
</dbReference>
<evidence type="ECO:0000256" key="1">
    <source>
        <dbReference type="ARBA" id="ARBA00022475"/>
    </source>
</evidence>
<reference evidence="12" key="1">
    <citation type="submission" date="2017-09" db="EMBL/GenBank/DDBJ databases">
        <title>Metaegenomics of thermophilic ammonia-oxidizing enrichment culture.</title>
        <authorList>
            <person name="Kato S."/>
            <person name="Suzuki K."/>
        </authorList>
    </citation>
    <scope>NUCLEOTIDE SEQUENCE [LARGE SCALE GENOMIC DNA]</scope>
</reference>
<dbReference type="InterPro" id="IPR003811">
    <property type="entry name" value="G3P_acylTferase_PlsY"/>
</dbReference>
<proteinExistence type="inferred from homology"/>
<keyword evidence="6 10" id="KW-0443">Lipid metabolism</keyword>
<evidence type="ECO:0000256" key="7">
    <source>
        <dbReference type="ARBA" id="ARBA00023136"/>
    </source>
</evidence>
<organism evidence="11 12">
    <name type="scientific">Candidatus Thermoflexus japonica</name>
    <dbReference type="NCBI Taxonomy" id="2035417"/>
    <lineage>
        <taxon>Bacteria</taxon>
        <taxon>Bacillati</taxon>
        <taxon>Chloroflexota</taxon>
        <taxon>Thermoflexia</taxon>
        <taxon>Thermoflexales</taxon>
        <taxon>Thermoflexaceae</taxon>
        <taxon>Thermoflexus</taxon>
    </lineage>
</organism>
<dbReference type="UniPathway" id="UPA00085"/>
<comment type="subcellular location">
    <subcellularLocation>
        <location evidence="10">Cell membrane</location>
        <topology evidence="10">Multi-pass membrane protein</topology>
    </subcellularLocation>
</comment>
<dbReference type="EMBL" id="BEHY01000007">
    <property type="protein sequence ID" value="GBD08322.1"/>
    <property type="molecule type" value="Genomic_DNA"/>
</dbReference>
<dbReference type="EC" id="2.3.1.275" evidence="10"/>
<keyword evidence="3 10" id="KW-0808">Transferase</keyword>
<keyword evidence="7 10" id="KW-0472">Membrane</keyword>
<evidence type="ECO:0000256" key="3">
    <source>
        <dbReference type="ARBA" id="ARBA00022679"/>
    </source>
</evidence>
<dbReference type="Pfam" id="PF02660">
    <property type="entry name" value="G3P_acyltransf"/>
    <property type="match status" value="1"/>
</dbReference>
<comment type="catalytic activity">
    <reaction evidence="10">
        <text>an acyl phosphate + sn-glycerol 3-phosphate = a 1-acyl-sn-glycero-3-phosphate + phosphate</text>
        <dbReference type="Rhea" id="RHEA:34075"/>
        <dbReference type="ChEBI" id="CHEBI:43474"/>
        <dbReference type="ChEBI" id="CHEBI:57597"/>
        <dbReference type="ChEBI" id="CHEBI:57970"/>
        <dbReference type="ChEBI" id="CHEBI:59918"/>
        <dbReference type="EC" id="2.3.1.275"/>
    </reaction>
</comment>
<evidence type="ECO:0000256" key="10">
    <source>
        <dbReference type="HAMAP-Rule" id="MF_01043"/>
    </source>
</evidence>
<sequence>MTQHIALLMGAYLLGSFPTGWMVVRLLTGQDVRRVGSGRTGGTNAMRAGGLPAGLLTGLGDLLKGALAILLARALFPDQPMAEGIAGWLVVAGHNWSIWMGFRGGAGTAPNIGAAIALWPPSAAVLLPMVPLAAALTGYASLTSLILAVTVPAIFALRAIAFHGPWVGILYGLGTLGMVAWALRPNFRRLREGTEPRLRISMRPTHSTRIPQP</sequence>
<comment type="function">
    <text evidence="10">Catalyzes the transfer of an acyl group from acyl-phosphate (acyl-PO(4)) to glycerol-3-phosphate (G3P) to form lysophosphatidic acid (LPA). This enzyme utilizes acyl-phosphate as fatty acyl donor, but not acyl-CoA or acyl-ACP.</text>
</comment>
<dbReference type="GO" id="GO:0043772">
    <property type="term" value="F:acyl-phosphate glycerol-3-phosphate acyltransferase activity"/>
    <property type="evidence" value="ECO:0007669"/>
    <property type="project" value="UniProtKB-UniRule"/>
</dbReference>
<feature type="transmembrane region" description="Helical" evidence="10">
    <location>
        <begin position="139"/>
        <end position="160"/>
    </location>
</feature>
<keyword evidence="8 10" id="KW-0594">Phospholipid biosynthesis</keyword>